<keyword evidence="2" id="KW-1003">Cell membrane</keyword>
<feature type="domain" description="Methyl-accepting transducer" evidence="12">
    <location>
        <begin position="273"/>
        <end position="509"/>
    </location>
</feature>
<dbReference type="EMBL" id="CP030750">
    <property type="protein sequence ID" value="AXA26834.1"/>
    <property type="molecule type" value="Genomic_DNA"/>
</dbReference>
<reference evidence="13 14" key="1">
    <citation type="submission" date="2018-06" db="EMBL/GenBank/DDBJ databases">
        <title>The genome of Pseudomonas putida NX-1, a lignin degrader.</title>
        <authorList>
            <person name="Xu Z."/>
        </authorList>
    </citation>
    <scope>NUCLEOTIDE SEQUENCE [LARGE SCALE GENOMIC DNA]</scope>
    <source>
        <strain evidence="13 14">NX-1</strain>
    </source>
</reference>
<dbReference type="GO" id="GO:0005886">
    <property type="term" value="C:plasma membrane"/>
    <property type="evidence" value="ECO:0007669"/>
    <property type="project" value="UniProtKB-SubCell"/>
</dbReference>
<sequence length="547" mass="58111">MFRGISITMRLALGFALVVGLMLVITAIGVHRVGGIDALLTEVSGNTTVKQRYAINLRGSVHDRAIAIRDAVLTHDDGQLSGFLQDIKRLDDFYQTSAVPLAKMLGEPKAGADEQRLQQQIQGIERTAQAATAQLLELRHKGDFEQAQALLLAQVAPAYKEWLRSINAFIDLQEKDVVRDIGIVRDSASGFAGLMLWAAALAALLSVGASLLIIRSIRSTLGAEPEEVAQLLRGLARGEIDQSVRSQHPDSVMGALGTTNRHLTEIIAQVNQVATDLVASSSRMSQGAAANQGRMQQQSDDTQHMASAVSQLVAAINEIAGYAAAAARASEAADQEVDAGKTVVEGTASSMHELAQVLESATEAVLQVASDSQAIESIIEVINSIAERTNLLALNAAIEAARAGEFGRGFAVVADEVRSLANRTQESTREIRGMIGKLQEGAGKTAQIVGDSRELAQGTVERTQVAQRSLNEIRREVAAISQMNNQIAAASSQQDVAASMLSQDINRIHASSRDAHAGSTRLAGDSQELLELADALGSRMGFFKTAG</sequence>
<evidence type="ECO:0000313" key="13">
    <source>
        <dbReference type="EMBL" id="AXA26834.1"/>
    </source>
</evidence>
<accession>A0AAD0LAL5</accession>
<gene>
    <name evidence="13" type="ORF">C1S65_22960</name>
</gene>
<dbReference type="Proteomes" id="UP000251617">
    <property type="component" value="Chromosome"/>
</dbReference>
<dbReference type="PANTHER" id="PTHR32089:SF112">
    <property type="entry name" value="LYSOZYME-LIKE PROTEIN-RELATED"/>
    <property type="match status" value="1"/>
</dbReference>
<keyword evidence="4" id="KW-0812">Transmembrane</keyword>
<keyword evidence="3" id="KW-0488">Methylation</keyword>
<proteinExistence type="inferred from homology"/>
<dbReference type="AlphaFoldDB" id="A0AAD0LAL5"/>
<dbReference type="Pfam" id="PF12729">
    <property type="entry name" value="4HB_MCP_1"/>
    <property type="match status" value="1"/>
</dbReference>
<dbReference type="InterPro" id="IPR004089">
    <property type="entry name" value="MCPsignal_dom"/>
</dbReference>
<comment type="similarity">
    <text evidence="8">Belongs to the methyl-accepting chemotaxis (MCP) protein family.</text>
</comment>
<dbReference type="GO" id="GO:0006935">
    <property type="term" value="P:chemotaxis"/>
    <property type="evidence" value="ECO:0007669"/>
    <property type="project" value="InterPro"/>
</dbReference>
<evidence type="ECO:0000256" key="5">
    <source>
        <dbReference type="ARBA" id="ARBA00022989"/>
    </source>
</evidence>
<dbReference type="Gene3D" id="1.10.287.950">
    <property type="entry name" value="Methyl-accepting chemotaxis protein"/>
    <property type="match status" value="1"/>
</dbReference>
<organism evidence="13 14">
    <name type="scientific">Pseudomonas putida</name>
    <name type="common">Arthrobacter siderocapsulatus</name>
    <dbReference type="NCBI Taxonomy" id="303"/>
    <lineage>
        <taxon>Bacteria</taxon>
        <taxon>Pseudomonadati</taxon>
        <taxon>Pseudomonadota</taxon>
        <taxon>Gammaproteobacteria</taxon>
        <taxon>Pseudomonadales</taxon>
        <taxon>Pseudomonadaceae</taxon>
        <taxon>Pseudomonas</taxon>
    </lineage>
</organism>
<keyword evidence="5" id="KW-1133">Transmembrane helix</keyword>
<dbReference type="PROSITE" id="PS50111">
    <property type="entry name" value="CHEMOTAXIS_TRANSDUC_2"/>
    <property type="match status" value="1"/>
</dbReference>
<dbReference type="InterPro" id="IPR047347">
    <property type="entry name" value="YvaQ-like_sensor"/>
</dbReference>
<dbReference type="CDD" id="cd19411">
    <property type="entry name" value="MCP2201-like_sensor"/>
    <property type="match status" value="1"/>
</dbReference>
<protein>
    <submittedName>
        <fullName evidence="13">Methyl-accepting chemotaxis protein</fullName>
    </submittedName>
</protein>
<dbReference type="FunFam" id="1.10.287.950:FF:000001">
    <property type="entry name" value="Methyl-accepting chemotaxis sensory transducer"/>
    <property type="match status" value="1"/>
</dbReference>
<name>A0AAD0LAL5_PSEPU</name>
<evidence type="ECO:0000256" key="10">
    <source>
        <dbReference type="SAM" id="Coils"/>
    </source>
</evidence>
<dbReference type="GO" id="GO:0004888">
    <property type="term" value="F:transmembrane signaling receptor activity"/>
    <property type="evidence" value="ECO:0007669"/>
    <property type="project" value="InterPro"/>
</dbReference>
<evidence type="ECO:0000256" key="4">
    <source>
        <dbReference type="ARBA" id="ARBA00022692"/>
    </source>
</evidence>
<keyword evidence="7 9" id="KW-0807">Transducer</keyword>
<keyword evidence="10" id="KW-0175">Coiled coil</keyword>
<evidence type="ECO:0000256" key="1">
    <source>
        <dbReference type="ARBA" id="ARBA00004651"/>
    </source>
</evidence>
<dbReference type="GO" id="GO:0007165">
    <property type="term" value="P:signal transduction"/>
    <property type="evidence" value="ECO:0007669"/>
    <property type="project" value="UniProtKB-KW"/>
</dbReference>
<evidence type="ECO:0000256" key="2">
    <source>
        <dbReference type="ARBA" id="ARBA00022475"/>
    </source>
</evidence>
<keyword evidence="6" id="KW-0472">Membrane</keyword>
<dbReference type="PRINTS" id="PR00260">
    <property type="entry name" value="CHEMTRNSDUCR"/>
</dbReference>
<comment type="subcellular location">
    <subcellularLocation>
        <location evidence="1">Cell membrane</location>
        <topology evidence="1">Multi-pass membrane protein</topology>
    </subcellularLocation>
</comment>
<feature type="coiled-coil region" evidence="10">
    <location>
        <begin position="114"/>
        <end position="141"/>
    </location>
</feature>
<evidence type="ECO:0000259" key="12">
    <source>
        <dbReference type="PROSITE" id="PS50111"/>
    </source>
</evidence>
<evidence type="ECO:0000313" key="14">
    <source>
        <dbReference type="Proteomes" id="UP000251617"/>
    </source>
</evidence>
<dbReference type="SMART" id="SM00283">
    <property type="entry name" value="MA"/>
    <property type="match status" value="1"/>
</dbReference>
<dbReference type="Pfam" id="PF00015">
    <property type="entry name" value="MCPsignal"/>
    <property type="match status" value="1"/>
</dbReference>
<dbReference type="PANTHER" id="PTHR32089">
    <property type="entry name" value="METHYL-ACCEPTING CHEMOTAXIS PROTEIN MCPB"/>
    <property type="match status" value="1"/>
</dbReference>
<dbReference type="InterPro" id="IPR004090">
    <property type="entry name" value="Chemotax_Me-accpt_rcpt"/>
</dbReference>
<feature type="region of interest" description="Disordered" evidence="11">
    <location>
        <begin position="285"/>
        <end position="304"/>
    </location>
</feature>
<evidence type="ECO:0000256" key="9">
    <source>
        <dbReference type="PROSITE-ProRule" id="PRU00284"/>
    </source>
</evidence>
<dbReference type="InterPro" id="IPR024478">
    <property type="entry name" value="HlyB_4HB_MCP"/>
</dbReference>
<dbReference type="SUPFAM" id="SSF58104">
    <property type="entry name" value="Methyl-accepting chemotaxis protein (MCP) signaling domain"/>
    <property type="match status" value="1"/>
</dbReference>
<evidence type="ECO:0000256" key="11">
    <source>
        <dbReference type="SAM" id="MobiDB-lite"/>
    </source>
</evidence>
<evidence type="ECO:0000256" key="6">
    <source>
        <dbReference type="ARBA" id="ARBA00023136"/>
    </source>
</evidence>
<evidence type="ECO:0000256" key="7">
    <source>
        <dbReference type="ARBA" id="ARBA00023224"/>
    </source>
</evidence>
<evidence type="ECO:0000256" key="8">
    <source>
        <dbReference type="ARBA" id="ARBA00029447"/>
    </source>
</evidence>
<evidence type="ECO:0000256" key="3">
    <source>
        <dbReference type="ARBA" id="ARBA00022481"/>
    </source>
</evidence>